<dbReference type="InterPro" id="IPR052126">
    <property type="entry name" value="Spindle_Org/Thrombomodulin"/>
</dbReference>
<protein>
    <recommendedName>
        <fullName evidence="2">DM13 domain-containing protein</fullName>
    </recommendedName>
</protein>
<feature type="domain" description="DM13" evidence="2">
    <location>
        <begin position="24"/>
        <end position="135"/>
    </location>
</feature>
<dbReference type="OrthoDB" id="10029628at2759"/>
<dbReference type="CDD" id="cd09631">
    <property type="entry name" value="DOMON_DOH"/>
    <property type="match status" value="1"/>
</dbReference>
<evidence type="ECO:0000256" key="1">
    <source>
        <dbReference type="ARBA" id="ARBA00022737"/>
    </source>
</evidence>
<evidence type="ECO:0000313" key="4">
    <source>
        <dbReference type="Proteomes" id="UP000887116"/>
    </source>
</evidence>
<dbReference type="PROSITE" id="PS51549">
    <property type="entry name" value="DM13"/>
    <property type="match status" value="2"/>
</dbReference>
<name>A0A8X6HLQ9_TRICU</name>
<evidence type="ECO:0000313" key="3">
    <source>
        <dbReference type="EMBL" id="GFR26222.1"/>
    </source>
</evidence>
<dbReference type="SMART" id="SM00686">
    <property type="entry name" value="DM13"/>
    <property type="match status" value="2"/>
</dbReference>
<sequence>MPSEVTTTQGRSVDLPYTAKYTDGSYYGKPIADFQTNAHDVKGTVFAASENTFYIVDFSYDGEGPDAYFWAGTTEKPSPLGFIVPDEFGTKQVLGKYMNQNIAITLPDGKKISDIKWLSVWCRKFAVNFGFIMIPDNFEPPMAADLGSLSSLAHGVKSGSFIVKDTKTIQIKNLHYDGAGPDAFFLVGTGDAPHPDGTKVPDENGSLQKLHGYQGEDIELRLPGDLTIFDIEWFSLYCISYKHNFGDIKIPKFLNVPADMMTLKEEITKDMKFDNCEEMFPGVLHVSWKILGQDLILQMAGQVDDNDAKSQCSQGSGACPDTKLRGEDNTELLSWEKSDGIFTVTYKRPLGSGDSQDLSIPVSIPVSVVAAIGPLNSQKEVAFHTHYYTKDAKKIHFGRSPPQDRCSPLSATTTMKPKSWPPMSIVDATTFHAQIGPTGGDKGYTAITGSQSWGIAWWINGMLIPEITVRRGVNYTFIVEGGNNPSNPASYHPLYITNSAEGGGGQFLDQLGLPDHTVYAGIETDSNQRMIPTGVGRLCEWKHKTIDKSEEIETFEEYKKTLTLHCKDGHAATFYWMPDEDTPDLVYYQCFTHRNLGWKIHVVDSDAKVAGAMEHLSNQEPNSAATAILSHSLLFLVTFFAIF</sequence>
<dbReference type="InterPro" id="IPR057443">
    <property type="entry name" value="At5g54830-like"/>
</dbReference>
<accession>A0A8X6HLQ9</accession>
<dbReference type="PANTHER" id="PTHR24036:SF5">
    <property type="entry name" value="THROMBOMODULIN"/>
    <property type="match status" value="1"/>
</dbReference>
<dbReference type="Proteomes" id="UP000887116">
    <property type="component" value="Unassembled WGS sequence"/>
</dbReference>
<dbReference type="PANTHER" id="PTHR24036">
    <property type="entry name" value="SKELETOR-RELATED"/>
    <property type="match status" value="1"/>
</dbReference>
<dbReference type="InterPro" id="IPR019545">
    <property type="entry name" value="DM13_domain"/>
</dbReference>
<comment type="caution">
    <text evidence="3">The sequence shown here is derived from an EMBL/GenBank/DDBJ whole genome shotgun (WGS) entry which is preliminary data.</text>
</comment>
<dbReference type="Pfam" id="PF25489">
    <property type="entry name" value="At5g54830"/>
    <property type="match status" value="1"/>
</dbReference>
<dbReference type="EMBL" id="BMAO01018822">
    <property type="protein sequence ID" value="GFR26222.1"/>
    <property type="molecule type" value="Genomic_DNA"/>
</dbReference>
<feature type="domain" description="DM13" evidence="2">
    <location>
        <begin position="144"/>
        <end position="251"/>
    </location>
</feature>
<reference evidence="3" key="1">
    <citation type="submission" date="2020-07" db="EMBL/GenBank/DDBJ databases">
        <title>Multicomponent nature underlies the extraordinary mechanical properties of spider dragline silk.</title>
        <authorList>
            <person name="Kono N."/>
            <person name="Nakamura H."/>
            <person name="Mori M."/>
            <person name="Yoshida Y."/>
            <person name="Ohtoshi R."/>
            <person name="Malay A.D."/>
            <person name="Moran D.A.P."/>
            <person name="Tomita M."/>
            <person name="Numata K."/>
            <person name="Arakawa K."/>
        </authorList>
    </citation>
    <scope>NUCLEOTIDE SEQUENCE</scope>
</reference>
<gene>
    <name evidence="3" type="primary">Skeletor</name>
    <name evidence="3" type="ORF">TNCT_646581</name>
</gene>
<dbReference type="Pfam" id="PF10517">
    <property type="entry name" value="DM13"/>
    <property type="match status" value="2"/>
</dbReference>
<organism evidence="3 4">
    <name type="scientific">Trichonephila clavata</name>
    <name type="common">Joro spider</name>
    <name type="synonym">Nephila clavata</name>
    <dbReference type="NCBI Taxonomy" id="2740835"/>
    <lineage>
        <taxon>Eukaryota</taxon>
        <taxon>Metazoa</taxon>
        <taxon>Ecdysozoa</taxon>
        <taxon>Arthropoda</taxon>
        <taxon>Chelicerata</taxon>
        <taxon>Arachnida</taxon>
        <taxon>Araneae</taxon>
        <taxon>Araneomorphae</taxon>
        <taxon>Entelegynae</taxon>
        <taxon>Araneoidea</taxon>
        <taxon>Nephilidae</taxon>
        <taxon>Trichonephila</taxon>
    </lineage>
</organism>
<dbReference type="AlphaFoldDB" id="A0A8X6HLQ9"/>
<dbReference type="InterPro" id="IPR045266">
    <property type="entry name" value="DOH_DOMON"/>
</dbReference>
<keyword evidence="1" id="KW-0677">Repeat</keyword>
<proteinExistence type="predicted"/>
<evidence type="ECO:0000259" key="2">
    <source>
        <dbReference type="PROSITE" id="PS51549"/>
    </source>
</evidence>
<keyword evidence="4" id="KW-1185">Reference proteome</keyword>